<evidence type="ECO:0000313" key="8">
    <source>
        <dbReference type="Proteomes" id="UP000322887"/>
    </source>
</evidence>
<dbReference type="Pfam" id="PF00069">
    <property type="entry name" value="Pkinase"/>
    <property type="match status" value="1"/>
</dbReference>
<evidence type="ECO:0000256" key="2">
    <source>
        <dbReference type="ARBA" id="ARBA00022741"/>
    </source>
</evidence>
<dbReference type="InterPro" id="IPR008271">
    <property type="entry name" value="Ser/Thr_kinase_AS"/>
</dbReference>
<dbReference type="InterPro" id="IPR000719">
    <property type="entry name" value="Prot_kinase_dom"/>
</dbReference>
<dbReference type="SMART" id="SM00220">
    <property type="entry name" value="S_TKc"/>
    <property type="match status" value="1"/>
</dbReference>
<accession>A0ABX5YQT2</accession>
<dbReference type="EC" id="2.7.11.1" evidence="7"/>
<dbReference type="PROSITE" id="PS00107">
    <property type="entry name" value="PROTEIN_KINASE_ATP"/>
    <property type="match status" value="1"/>
</dbReference>
<keyword evidence="2 5" id="KW-0547">Nucleotide-binding</keyword>
<dbReference type="Proteomes" id="UP000322887">
    <property type="component" value="Chromosome"/>
</dbReference>
<dbReference type="EMBL" id="CP042910">
    <property type="protein sequence ID" value="QEG17892.1"/>
    <property type="molecule type" value="Genomic_DNA"/>
</dbReference>
<keyword evidence="8" id="KW-1185">Reference proteome</keyword>
<dbReference type="RefSeq" id="WP_002645484.1">
    <property type="nucleotide sequence ID" value="NZ_CP042910.1"/>
</dbReference>
<sequence length="1616" mass="177749">MKNKPTTCQPESIELFLQQKMSDREQTDFEIHLDQCSDCRQQLDAAAASDDIWASVRDSLQDETLALGFPDDDSALDVITDQVAAFSHHSVLNLLTPSDDERMLGRLGTYEIVGVIGAGGMGVVLKAFDPALNRYVAIKILAPHLGSSGAARKRFSREAQAAAAVVHDSVIEIHGVAETEGLPYLVMSYVRGPSLQRRLDDTGPLALVEILRIGMQAANGLAAAHAQGLVHRDVKPANILLADGVERVKLTDFGLARAADDASLTRTGIIAGTPQYMSPEQARGETVDQASDLFSLGSVLYTMCTGRPPFRSETSYGVLRRITDKEPRPIREINPEIPEWLCQIVSRLMQKEPAARYATASEVSGVLEKCLAHVQQPTEVPLPASLESQTEPGGFFSNSGRKTGVLGLLAALAAVVVGMCFWQATEPPDIAGTWNSEGWGTVTLNQEEAGFYAGIYKQPDNTVPGSIRLKWSRIERRFNGTWREGEARFGKLSIRLADDEIRGAWTTSRQSRVNPGTPELADLLWIRGSEGNAAHPLIDVPDTMILKGHVVSVADGEAVLSLGKQAGVKVGMKLAVMDQGKMCGQIIITKVEQIRSVGRIFEENKEGPVQPGQLVICLKTSGPIPANRKSVNQSAPANADTAKDKLLKGSVVSVADGKAVLSIGEKDGIKVGMKLIALDQGLVRGRIDIIKVDENQSVGRIQENQHDTPVEVGNLVESPRPGTLSAVNSYLKSRPAPSSESIGEALRQLHPDHFGSMEEPVKVRPKTDAEKAIAQLSLISFQNRTHQAVHGIMVNDGAGTYVITAGMGPEAKPPIAAQIYLDIPGRGKIGLEYQKESTKELYLYHTQRKLTDYRPLDDIQLEIGDQLSGILLGGTNELFVTPHATRITTLRYKTKTDATGKKKGAPQLVEFLIDRKLHSGTPLFKEGKLVGITRSRPRYMSDPLQGTFVIPVGEMVELYDRLKKNPESSSSLSKPVDEDSVISSWNGLPPKTAAEKAIARLVLVYFRDQSRRAIPGILVDAGSETCVVTAGTAGIIPEGAPHAVDRTFLEIPNRPPIEAIYQKQSTKELFVYRTQQQLTDYQPSEYVLLAVGDELAAMYPGSSPQLSLTPQAARIVGFDNEEELELPPLKNKHRFEGLIQLDCSLPEGTPLFKEGQLAGLTLLGTRFLGEKAKKSYMVPVERIAEFCRDLKIVPEGSRQLTDAIQKFNQQQQLDPVGKGQPLLTDDEVVAAVRWALLEKKNQGLSADQLKQFREIAEQRRLAAGWRLEFVTTLDGVDEERFQAWQAQLVLDQPDGAPFIHVIRTRLLNQLDAAGQPVPLKEPGPLLPDNTPLAAAIHGFNSTHQSLGGMDQPPLTEQEVIAAIRWMKTKRNELDVTNTEFKILQKIAEQRQLPEDVGFELLTLFQPDDGYEYLIWSVRLTLPRIENNVPYPRYSIILRKQYVRSQPIDNGKISWGPVADNGLQAGVRFEPQNEQYATGQQVLPRFYYRNTGDQFVEIMLPRLMTHSYYTKLSAVDDTGKPVPIDQDRKPAGPVGWWFLPFGFGAQHEIRGLPIRLGDVERGQAETVIQAKPGQSVRVRFTLPNYADKNAPPLKTGEILYSMAEPEKEDEAFSEPQN</sequence>
<protein>
    <submittedName>
        <fullName evidence="7">Serine/threonine-protein kinase PrkC</fullName>
        <ecNumber evidence="7">2.7.11.1</ecNumber>
    </submittedName>
</protein>
<evidence type="ECO:0000259" key="6">
    <source>
        <dbReference type="PROSITE" id="PS50011"/>
    </source>
</evidence>
<evidence type="ECO:0000256" key="3">
    <source>
        <dbReference type="ARBA" id="ARBA00022777"/>
    </source>
</evidence>
<dbReference type="PANTHER" id="PTHR43289:SF6">
    <property type="entry name" value="SERINE_THREONINE-PROTEIN KINASE NEKL-3"/>
    <property type="match status" value="1"/>
</dbReference>
<keyword evidence="4 5" id="KW-0067">ATP-binding</keyword>
<dbReference type="InterPro" id="IPR011009">
    <property type="entry name" value="Kinase-like_dom_sf"/>
</dbReference>
<dbReference type="SUPFAM" id="SSF56112">
    <property type="entry name" value="Protein kinase-like (PK-like)"/>
    <property type="match status" value="1"/>
</dbReference>
<evidence type="ECO:0000313" key="7">
    <source>
        <dbReference type="EMBL" id="QEG17892.1"/>
    </source>
</evidence>
<dbReference type="GeneID" id="98648272"/>
<feature type="domain" description="Protein kinase" evidence="6">
    <location>
        <begin position="110"/>
        <end position="371"/>
    </location>
</feature>
<evidence type="ECO:0000256" key="4">
    <source>
        <dbReference type="ARBA" id="ARBA00022840"/>
    </source>
</evidence>
<keyword evidence="3 7" id="KW-0418">Kinase</keyword>
<proteinExistence type="predicted"/>
<dbReference type="Gene3D" id="1.10.510.10">
    <property type="entry name" value="Transferase(Phosphotransferase) domain 1"/>
    <property type="match status" value="1"/>
</dbReference>
<evidence type="ECO:0000256" key="5">
    <source>
        <dbReference type="PROSITE-ProRule" id="PRU10141"/>
    </source>
</evidence>
<organism evidence="7 8">
    <name type="scientific">Gimesia maris</name>
    <dbReference type="NCBI Taxonomy" id="122"/>
    <lineage>
        <taxon>Bacteria</taxon>
        <taxon>Pseudomonadati</taxon>
        <taxon>Planctomycetota</taxon>
        <taxon>Planctomycetia</taxon>
        <taxon>Planctomycetales</taxon>
        <taxon>Planctomycetaceae</taxon>
        <taxon>Gimesia</taxon>
    </lineage>
</organism>
<name>A0ABX5YQT2_9PLAN</name>
<dbReference type="CDD" id="cd14014">
    <property type="entry name" value="STKc_PknB_like"/>
    <property type="match status" value="1"/>
</dbReference>
<feature type="binding site" evidence="5">
    <location>
        <position position="139"/>
    </location>
    <ligand>
        <name>ATP</name>
        <dbReference type="ChEBI" id="CHEBI:30616"/>
    </ligand>
</feature>
<dbReference type="PANTHER" id="PTHR43289">
    <property type="entry name" value="MITOGEN-ACTIVATED PROTEIN KINASE KINASE KINASE 20-RELATED"/>
    <property type="match status" value="1"/>
</dbReference>
<keyword evidence="1 7" id="KW-0808">Transferase</keyword>
<gene>
    <name evidence="7" type="primary">prkC_18</name>
    <name evidence="7" type="ORF">GmarT_37760</name>
</gene>
<dbReference type="Gene3D" id="3.30.200.20">
    <property type="entry name" value="Phosphorylase Kinase, domain 1"/>
    <property type="match status" value="1"/>
</dbReference>
<reference evidence="7 8" key="1">
    <citation type="submission" date="2019-08" db="EMBL/GenBank/DDBJ databases">
        <title>Deep-cultivation of Planctomycetes and their phenomic and genomic characterization uncovers novel biology.</title>
        <authorList>
            <person name="Wiegand S."/>
            <person name="Jogler M."/>
            <person name="Boedeker C."/>
            <person name="Pinto D."/>
            <person name="Vollmers J."/>
            <person name="Rivas-Marin E."/>
            <person name="Kohn T."/>
            <person name="Peeters S.H."/>
            <person name="Heuer A."/>
            <person name="Rast P."/>
            <person name="Oberbeckmann S."/>
            <person name="Bunk B."/>
            <person name="Jeske O."/>
            <person name="Meyerdierks A."/>
            <person name="Storesund J.E."/>
            <person name="Kallscheuer N."/>
            <person name="Luecker S."/>
            <person name="Lage O.M."/>
            <person name="Pohl T."/>
            <person name="Merkel B.J."/>
            <person name="Hornburger P."/>
            <person name="Mueller R.-W."/>
            <person name="Bruemmer F."/>
            <person name="Labrenz M."/>
            <person name="Spormann A.M."/>
            <person name="Op den Camp H."/>
            <person name="Overmann J."/>
            <person name="Amann R."/>
            <person name="Jetten M.S.M."/>
            <person name="Mascher T."/>
            <person name="Medema M.H."/>
            <person name="Devos D.P."/>
            <person name="Kaster A.-K."/>
            <person name="Ovreas L."/>
            <person name="Rohde M."/>
            <person name="Galperin M.Y."/>
            <person name="Jogler C."/>
        </authorList>
    </citation>
    <scope>NUCLEOTIDE SEQUENCE [LARGE SCALE GENOMIC DNA]</scope>
    <source>
        <strain evidence="7 8">DSM 8797</strain>
    </source>
</reference>
<dbReference type="InterPro" id="IPR017441">
    <property type="entry name" value="Protein_kinase_ATP_BS"/>
</dbReference>
<dbReference type="GO" id="GO:0004674">
    <property type="term" value="F:protein serine/threonine kinase activity"/>
    <property type="evidence" value="ECO:0007669"/>
    <property type="project" value="UniProtKB-EC"/>
</dbReference>
<dbReference type="PROSITE" id="PS00108">
    <property type="entry name" value="PROTEIN_KINASE_ST"/>
    <property type="match status" value="1"/>
</dbReference>
<evidence type="ECO:0000256" key="1">
    <source>
        <dbReference type="ARBA" id="ARBA00022679"/>
    </source>
</evidence>
<dbReference type="PROSITE" id="PS50011">
    <property type="entry name" value="PROTEIN_KINASE_DOM"/>
    <property type="match status" value="1"/>
</dbReference>